<keyword evidence="1" id="KW-0472">Membrane</keyword>
<evidence type="ECO:0000256" key="1">
    <source>
        <dbReference type="SAM" id="Phobius"/>
    </source>
</evidence>
<dbReference type="EMBL" id="OU015584">
    <property type="protein sequence ID" value="CAG5078432.1"/>
    <property type="molecule type" value="Genomic_DNA"/>
</dbReference>
<evidence type="ECO:0000313" key="2">
    <source>
        <dbReference type="EMBL" id="CAG5078432.1"/>
    </source>
</evidence>
<dbReference type="Proteomes" id="UP000683507">
    <property type="component" value="Chromosome"/>
</dbReference>
<keyword evidence="3" id="KW-1185">Reference proteome</keyword>
<keyword evidence="1" id="KW-1133">Transmembrane helix</keyword>
<accession>A0A916JKX6</accession>
<gene>
    <name evidence="2" type="ORF">CRYO30217_00669</name>
</gene>
<keyword evidence="1" id="KW-0812">Transmembrane</keyword>
<name>A0A916JKX6_9FLAO</name>
<dbReference type="AlphaFoldDB" id="A0A916JKX6"/>
<protein>
    <submittedName>
        <fullName evidence="2">Uncharacterized protein</fullName>
    </submittedName>
</protein>
<proteinExistence type="predicted"/>
<evidence type="ECO:0000313" key="3">
    <source>
        <dbReference type="Proteomes" id="UP000683507"/>
    </source>
</evidence>
<sequence>MKVKVENPYTLIEIKSKLEEHFPEYKMSFRGTKMLIIAETNFVGASILGEKKGFIRIIEGFPTIGAQMLFVLSIFLFGILIPFLIWHFTVLRKQKLVRDKVSEFLRQEYSNEVFSSSQEVLD</sequence>
<dbReference type="KEGG" id="ptan:CRYO30217_00669"/>
<feature type="transmembrane region" description="Helical" evidence="1">
    <location>
        <begin position="69"/>
        <end position="91"/>
    </location>
</feature>
<organism evidence="2 3">
    <name type="scientific">Parvicella tangerina</name>
    <dbReference type="NCBI Taxonomy" id="2829795"/>
    <lineage>
        <taxon>Bacteria</taxon>
        <taxon>Pseudomonadati</taxon>
        <taxon>Bacteroidota</taxon>
        <taxon>Flavobacteriia</taxon>
        <taxon>Flavobacteriales</taxon>
        <taxon>Parvicellaceae</taxon>
        <taxon>Parvicella</taxon>
    </lineage>
</organism>
<reference evidence="2" key="1">
    <citation type="submission" date="2021-04" db="EMBL/GenBank/DDBJ databases">
        <authorList>
            <person name="Rodrigo-Torres L."/>
            <person name="Arahal R. D."/>
            <person name="Lucena T."/>
        </authorList>
    </citation>
    <scope>NUCLEOTIDE SEQUENCE</scope>
    <source>
        <strain evidence="2">AS29M-1</strain>
    </source>
</reference>
<dbReference type="RefSeq" id="WP_258540898.1">
    <property type="nucleotide sequence ID" value="NZ_OU015584.1"/>
</dbReference>